<protein>
    <submittedName>
        <fullName evidence="6">DNA-binding transcriptional regulator, LysR family</fullName>
    </submittedName>
</protein>
<dbReference type="RefSeq" id="WP_188129680.1">
    <property type="nucleotide sequence ID" value="NZ_FOMS01000007.1"/>
</dbReference>
<dbReference type="PANTHER" id="PTHR30537">
    <property type="entry name" value="HTH-TYPE TRANSCRIPTIONAL REGULATOR"/>
    <property type="match status" value="1"/>
</dbReference>
<evidence type="ECO:0000256" key="4">
    <source>
        <dbReference type="ARBA" id="ARBA00023163"/>
    </source>
</evidence>
<gene>
    <name evidence="6" type="ORF">SAMN04515678_107171</name>
</gene>
<evidence type="ECO:0000256" key="2">
    <source>
        <dbReference type="ARBA" id="ARBA00023015"/>
    </source>
</evidence>
<dbReference type="InterPro" id="IPR036388">
    <property type="entry name" value="WH-like_DNA-bd_sf"/>
</dbReference>
<dbReference type="GO" id="GO:0043565">
    <property type="term" value="F:sequence-specific DNA binding"/>
    <property type="evidence" value="ECO:0007669"/>
    <property type="project" value="TreeGrafter"/>
</dbReference>
<evidence type="ECO:0000259" key="5">
    <source>
        <dbReference type="PROSITE" id="PS50931"/>
    </source>
</evidence>
<organism evidence="6 7">
    <name type="scientific">Roseivivax sediminis</name>
    <dbReference type="NCBI Taxonomy" id="936889"/>
    <lineage>
        <taxon>Bacteria</taxon>
        <taxon>Pseudomonadati</taxon>
        <taxon>Pseudomonadota</taxon>
        <taxon>Alphaproteobacteria</taxon>
        <taxon>Rhodobacterales</taxon>
        <taxon>Roseobacteraceae</taxon>
        <taxon>Roseivivax</taxon>
    </lineage>
</organism>
<dbReference type="Proteomes" id="UP000325289">
    <property type="component" value="Unassembled WGS sequence"/>
</dbReference>
<keyword evidence="2" id="KW-0805">Transcription regulation</keyword>
<feature type="domain" description="HTH lysR-type" evidence="5">
    <location>
        <begin position="8"/>
        <end position="65"/>
    </location>
</feature>
<dbReference type="SUPFAM" id="SSF53850">
    <property type="entry name" value="Periplasmic binding protein-like II"/>
    <property type="match status" value="1"/>
</dbReference>
<dbReference type="PANTHER" id="PTHR30537:SF3">
    <property type="entry name" value="TRANSCRIPTIONAL REGULATORY PROTEIN"/>
    <property type="match status" value="1"/>
</dbReference>
<dbReference type="Gene3D" id="3.40.190.290">
    <property type="match status" value="1"/>
</dbReference>
<dbReference type="InterPro" id="IPR000847">
    <property type="entry name" value="LysR_HTH_N"/>
</dbReference>
<dbReference type="InterPro" id="IPR036390">
    <property type="entry name" value="WH_DNA-bd_sf"/>
</dbReference>
<dbReference type="EMBL" id="FOMS01000007">
    <property type="protein sequence ID" value="SFE22041.1"/>
    <property type="molecule type" value="Genomic_DNA"/>
</dbReference>
<keyword evidence="7" id="KW-1185">Reference proteome</keyword>
<dbReference type="FunFam" id="1.10.10.10:FF:000001">
    <property type="entry name" value="LysR family transcriptional regulator"/>
    <property type="match status" value="1"/>
</dbReference>
<dbReference type="GO" id="GO:0003700">
    <property type="term" value="F:DNA-binding transcription factor activity"/>
    <property type="evidence" value="ECO:0007669"/>
    <property type="project" value="InterPro"/>
</dbReference>
<reference evidence="6 7" key="1">
    <citation type="submission" date="2016-10" db="EMBL/GenBank/DDBJ databases">
        <authorList>
            <person name="Varghese N."/>
            <person name="Submissions S."/>
        </authorList>
    </citation>
    <scope>NUCLEOTIDE SEQUENCE [LARGE SCALE GENOMIC DNA]</scope>
    <source>
        <strain evidence="7">YIM D21,KCTC 23444,ACCC 10710</strain>
    </source>
</reference>
<dbReference type="InterPro" id="IPR005119">
    <property type="entry name" value="LysR_subst-bd"/>
</dbReference>
<sequence length="310" mass="32770">MNWAAMNFDWNQVRAFLATLEEGSLSAAARALKLTQPTLGRQVAALEAQLGVTLFDRVGRGLVPTEAGAALAEHVRDMGAAAERLSLAAAGQAQSAQGLVRITASQMYSAYLLPGPVAAIRAAHPGIGIEIVATDDLSDLRRREADIAVRNARPEDEDLIARRLRDDSGSLYATPGYLRRFAGATGPGDFGGAQFLGLSDNDRYARFLRQLGFPIEESSFAVTSESHLVHWAMTLAGLGIGAAPVAVGDAAPQVQRILPGLDPIAFPIWLVAPQELRTSRRVRLVFDLLADAISGPGSPANTLDAAEGPA</sequence>
<evidence type="ECO:0000256" key="1">
    <source>
        <dbReference type="ARBA" id="ARBA00009437"/>
    </source>
</evidence>
<keyword evidence="3 6" id="KW-0238">DNA-binding</keyword>
<dbReference type="Pfam" id="PF00126">
    <property type="entry name" value="HTH_1"/>
    <property type="match status" value="1"/>
</dbReference>
<accession>A0A1I1YRC1</accession>
<evidence type="ECO:0000256" key="3">
    <source>
        <dbReference type="ARBA" id="ARBA00023125"/>
    </source>
</evidence>
<evidence type="ECO:0000313" key="7">
    <source>
        <dbReference type="Proteomes" id="UP000325289"/>
    </source>
</evidence>
<dbReference type="Gene3D" id="1.10.10.10">
    <property type="entry name" value="Winged helix-like DNA-binding domain superfamily/Winged helix DNA-binding domain"/>
    <property type="match status" value="1"/>
</dbReference>
<evidence type="ECO:0000313" key="6">
    <source>
        <dbReference type="EMBL" id="SFE22041.1"/>
    </source>
</evidence>
<dbReference type="AlphaFoldDB" id="A0A1I1YRC1"/>
<comment type="similarity">
    <text evidence="1">Belongs to the LysR transcriptional regulatory family.</text>
</comment>
<dbReference type="PROSITE" id="PS50931">
    <property type="entry name" value="HTH_LYSR"/>
    <property type="match status" value="1"/>
</dbReference>
<keyword evidence="4" id="KW-0804">Transcription</keyword>
<dbReference type="SUPFAM" id="SSF46785">
    <property type="entry name" value="Winged helix' DNA-binding domain"/>
    <property type="match status" value="1"/>
</dbReference>
<dbReference type="Pfam" id="PF03466">
    <property type="entry name" value="LysR_substrate"/>
    <property type="match status" value="1"/>
</dbReference>
<proteinExistence type="inferred from homology"/>
<dbReference type="InterPro" id="IPR058163">
    <property type="entry name" value="LysR-type_TF_proteobact-type"/>
</dbReference>
<dbReference type="GO" id="GO:0006351">
    <property type="term" value="P:DNA-templated transcription"/>
    <property type="evidence" value="ECO:0007669"/>
    <property type="project" value="TreeGrafter"/>
</dbReference>
<name>A0A1I1YRC1_9RHOB</name>
<dbReference type="PRINTS" id="PR00039">
    <property type="entry name" value="HTHLYSR"/>
</dbReference>